<proteinExistence type="predicted"/>
<organism evidence="2 3">
    <name type="scientific">Methylobacter tundripaludum (strain ATCC BAA-1195 / DSM 17260 / SV96)</name>
    <dbReference type="NCBI Taxonomy" id="697282"/>
    <lineage>
        <taxon>Bacteria</taxon>
        <taxon>Pseudomonadati</taxon>
        <taxon>Pseudomonadota</taxon>
        <taxon>Gammaproteobacteria</taxon>
        <taxon>Methylococcales</taxon>
        <taxon>Methylococcaceae</taxon>
        <taxon>Methylobacter</taxon>
    </lineage>
</organism>
<keyword evidence="3" id="KW-1185">Reference proteome</keyword>
<accession>G3J071</accession>
<feature type="compositionally biased region" description="Pro residues" evidence="1">
    <location>
        <begin position="102"/>
        <end position="114"/>
    </location>
</feature>
<dbReference type="RefSeq" id="WP_006892940.1">
    <property type="nucleotide sequence ID" value="NZ_JH109153.1"/>
</dbReference>
<evidence type="ECO:0000256" key="1">
    <source>
        <dbReference type="SAM" id="MobiDB-lite"/>
    </source>
</evidence>
<protein>
    <submittedName>
        <fullName evidence="2">Proline-rich protein</fullName>
    </submittedName>
</protein>
<reference evidence="2 3" key="1">
    <citation type="submission" date="2011-06" db="EMBL/GenBank/DDBJ databases">
        <title>Genomic sequence of Methylobacter tundripaludum SV96.</title>
        <authorList>
            <consortium name="US DOE Joint Genome Institute"/>
            <person name="Lucas S."/>
            <person name="Han J."/>
            <person name="Lapidus A."/>
            <person name="Cheng J.-F."/>
            <person name="Goodwin L."/>
            <person name="Pitluck S."/>
            <person name="Held B."/>
            <person name="Detter J.C."/>
            <person name="Han C."/>
            <person name="Tapia R."/>
            <person name="Land M."/>
            <person name="Hauser L."/>
            <person name="Kyrpides N."/>
            <person name="Ivanova N."/>
            <person name="Ovchinnikova G."/>
            <person name="Pagani I."/>
            <person name="Klotz M.G."/>
            <person name="Dispirito A.A."/>
            <person name="Murrell J.C."/>
            <person name="Dunfield P."/>
            <person name="Kalyuzhnaya M.G."/>
            <person name="Svenning M."/>
            <person name="Trotsenko Y.A."/>
            <person name="Stein L.Y."/>
            <person name="Woyke T."/>
        </authorList>
    </citation>
    <scope>NUCLEOTIDE SEQUENCE [LARGE SCALE GENOMIC DNA]</scope>
    <source>
        <strain evidence="3">ATCC BAA-1195 / DSM 17260 / SV96</strain>
    </source>
</reference>
<sequence>MLQILTILMSVFLLNACSIMPSGPSVLVLPGIGKNFDQFHNDDLACRQLSHTQITTSRQQPDSKEDAQQDYDINYIQCMYGKGHRIPVPDELMYNSRLEEWFPPPPDMPAPPQAAGPEPSLNSLPAKAAKARK</sequence>
<name>G3J071_METTV</name>
<dbReference type="EMBL" id="JH109153">
    <property type="protein sequence ID" value="EGW20593.1"/>
    <property type="molecule type" value="Genomic_DNA"/>
</dbReference>
<evidence type="ECO:0000313" key="2">
    <source>
        <dbReference type="EMBL" id="EGW20593.1"/>
    </source>
</evidence>
<dbReference type="Proteomes" id="UP000004664">
    <property type="component" value="Unassembled WGS sequence"/>
</dbReference>
<gene>
    <name evidence="2" type="ORF">Mettu_3739</name>
</gene>
<dbReference type="HOGENOM" id="CLU_1904305_0_0_6"/>
<evidence type="ECO:0000313" key="3">
    <source>
        <dbReference type="Proteomes" id="UP000004664"/>
    </source>
</evidence>
<feature type="region of interest" description="Disordered" evidence="1">
    <location>
        <begin position="101"/>
        <end position="133"/>
    </location>
</feature>
<dbReference type="AlphaFoldDB" id="G3J071"/>
<dbReference type="STRING" id="697282.Mettu_3739"/>